<proteinExistence type="predicted"/>
<evidence type="ECO:0000256" key="1">
    <source>
        <dbReference type="SAM" id="MobiDB-lite"/>
    </source>
</evidence>
<dbReference type="AlphaFoldDB" id="A0A291GRY1"/>
<dbReference type="SUPFAM" id="SSF159941">
    <property type="entry name" value="MM3350-like"/>
    <property type="match status" value="1"/>
</dbReference>
<feature type="domain" description="Plasmid pRiA4b Orf3-like" evidence="2">
    <location>
        <begin position="81"/>
        <end position="244"/>
    </location>
</feature>
<dbReference type="InterPro" id="IPR024047">
    <property type="entry name" value="MM3350-like_sf"/>
</dbReference>
<dbReference type="KEGG" id="brz:CFK38_16830"/>
<evidence type="ECO:0000259" key="2">
    <source>
        <dbReference type="Pfam" id="PF07929"/>
    </source>
</evidence>
<name>A0A291GRY1_9MICO</name>
<accession>A0A291GRY1</accession>
<dbReference type="PANTHER" id="PTHR41878:SF1">
    <property type="entry name" value="TNPR PROTEIN"/>
    <property type="match status" value="1"/>
</dbReference>
<dbReference type="PANTHER" id="PTHR41878">
    <property type="entry name" value="LEXA REPRESSOR-RELATED"/>
    <property type="match status" value="1"/>
</dbReference>
<protein>
    <recommendedName>
        <fullName evidence="2">Plasmid pRiA4b Orf3-like domain-containing protein</fullName>
    </recommendedName>
</protein>
<dbReference type="InterPro" id="IPR012912">
    <property type="entry name" value="Plasmid_pRiA4b_Orf3-like"/>
</dbReference>
<feature type="region of interest" description="Disordered" evidence="1">
    <location>
        <begin position="1"/>
        <end position="27"/>
    </location>
</feature>
<dbReference type="EMBL" id="CP023563">
    <property type="protein sequence ID" value="ATG52995.1"/>
    <property type="molecule type" value="Genomic_DNA"/>
</dbReference>
<dbReference type="Gene3D" id="3.10.290.30">
    <property type="entry name" value="MM3350-like"/>
    <property type="match status" value="1"/>
</dbReference>
<dbReference type="Pfam" id="PF07929">
    <property type="entry name" value="PRiA4_ORF3"/>
    <property type="match status" value="1"/>
</dbReference>
<sequence length="496" mass="53744">MPMDGSEHSCPAPRAPYPGRMPAEHDDDEEIRRRFEQILAGMSTDETRAAIGALLASGPDPFRAPARPDLRRPQLSAPVVLTVRVDLRHAAPPIWRRLELRSDLSLATIHQVLQAAFSWWDYHLYRFALGGDPFDRSSQLFLCPFDVEEGEDEGLPLGEVRLDEVLQEVGDRLEYVYDYGDSWHLKLKVENVRPANEETPRAVATGGRRAAPPEDCGGLTEAEDLADVLEDPAAFDLEDLNEALADVSAAPQDLGLHPALVTLMEAARRTPADGDVAVRAAALLAPPEPLDAVEREAALRPVLWFVDRAGNGGIPLTSAGYMKPADTEAASLVLPEMASWIGKNNRESLAFPLLTFRESLQTLKLLRKYKGKLLLTRAAAAAGTEPDALWSLLASTLIPSADGFERTGAVALLLHIATTPEGQDEPYDAVAGLLTQLGWREGEGPVSRYAIRDLSVASLLRSLAPRKVSRHRDVVSAPARALAAAALAGAGEVTDE</sequence>
<evidence type="ECO:0000313" key="4">
    <source>
        <dbReference type="Proteomes" id="UP000218165"/>
    </source>
</evidence>
<keyword evidence="4" id="KW-1185">Reference proteome</keyword>
<reference evidence="4" key="1">
    <citation type="submission" date="2017-09" db="EMBL/GenBank/DDBJ databases">
        <title>Brachybacterium sp. VM2412.</title>
        <authorList>
            <person name="Tak E.J."/>
            <person name="Bae J.-W."/>
        </authorList>
    </citation>
    <scope>NUCLEOTIDE SEQUENCE [LARGE SCALE GENOMIC DNA]</scope>
    <source>
        <strain evidence="4">VM2412</strain>
    </source>
</reference>
<evidence type="ECO:0000313" key="3">
    <source>
        <dbReference type="EMBL" id="ATG52995.1"/>
    </source>
</evidence>
<gene>
    <name evidence="3" type="ORF">CFK38_16830</name>
</gene>
<organism evidence="3 4">
    <name type="scientific">Brachybacterium vulturis</name>
    <dbReference type="NCBI Taxonomy" id="2017484"/>
    <lineage>
        <taxon>Bacteria</taxon>
        <taxon>Bacillati</taxon>
        <taxon>Actinomycetota</taxon>
        <taxon>Actinomycetes</taxon>
        <taxon>Micrococcales</taxon>
        <taxon>Dermabacteraceae</taxon>
        <taxon>Brachybacterium</taxon>
    </lineage>
</organism>
<dbReference type="Proteomes" id="UP000218165">
    <property type="component" value="Chromosome"/>
</dbReference>